<accession>A0ABT1Y177</accession>
<proteinExistence type="predicted"/>
<keyword evidence="2" id="KW-1185">Reference proteome</keyword>
<protein>
    <recommendedName>
        <fullName evidence="3">Transposase</fullName>
    </recommendedName>
</protein>
<name>A0ABT1Y177_9FIRM</name>
<evidence type="ECO:0000313" key="1">
    <source>
        <dbReference type="EMBL" id="MCR6544617.1"/>
    </source>
</evidence>
<dbReference type="EMBL" id="JANPWE010000001">
    <property type="protein sequence ID" value="MCR6544617.1"/>
    <property type="molecule type" value="Genomic_DNA"/>
</dbReference>
<evidence type="ECO:0008006" key="3">
    <source>
        <dbReference type="Google" id="ProtNLM"/>
    </source>
</evidence>
<evidence type="ECO:0000313" key="2">
    <source>
        <dbReference type="Proteomes" id="UP001524944"/>
    </source>
</evidence>
<dbReference type="Proteomes" id="UP001524944">
    <property type="component" value="Unassembled WGS sequence"/>
</dbReference>
<comment type="caution">
    <text evidence="1">The sequence shown here is derived from an EMBL/GenBank/DDBJ whole genome shotgun (WGS) entry which is preliminary data.</text>
</comment>
<reference evidence="1 2" key="1">
    <citation type="submission" date="2022-08" db="EMBL/GenBank/DDBJ databases">
        <title>Proteogenomics of the novel Dehalobacterium formicoaceticum strain EZ94 highlights a key role of methyltransferases during anaerobic dichloromethane degradation.</title>
        <authorList>
            <person name="Wasmund K."/>
        </authorList>
    </citation>
    <scope>NUCLEOTIDE SEQUENCE [LARGE SCALE GENOMIC DNA]</scope>
    <source>
        <strain evidence="1 2">EZ94</strain>
    </source>
</reference>
<gene>
    <name evidence="1" type="ORF">NVS47_03655</name>
</gene>
<sequence length="44" mass="5159">MAKTRIGNQNPTQSVILPYKESLYQKAIDTYEKSKRTAQEWQIT</sequence>
<dbReference type="RefSeq" id="WP_257912113.1">
    <property type="nucleotide sequence ID" value="NZ_JANPWE010000001.1"/>
</dbReference>
<organism evidence="1 2">
    <name type="scientific">Dehalobacterium formicoaceticum</name>
    <dbReference type="NCBI Taxonomy" id="51515"/>
    <lineage>
        <taxon>Bacteria</taxon>
        <taxon>Bacillati</taxon>
        <taxon>Bacillota</taxon>
        <taxon>Clostridia</taxon>
        <taxon>Eubacteriales</taxon>
        <taxon>Peptococcaceae</taxon>
        <taxon>Dehalobacterium</taxon>
    </lineage>
</organism>